<proteinExistence type="predicted"/>
<feature type="domain" description="Metallo-beta-lactamase" evidence="7">
    <location>
        <begin position="495"/>
        <end position="695"/>
    </location>
</feature>
<name>A0A6J6CE38_9ZZZZ</name>
<evidence type="ECO:0000256" key="4">
    <source>
        <dbReference type="ARBA" id="ARBA00022989"/>
    </source>
</evidence>
<dbReference type="InterPro" id="IPR052159">
    <property type="entry name" value="Competence_DNA_uptake"/>
</dbReference>
<accession>A0A6J6CE38</accession>
<dbReference type="InterPro" id="IPR036866">
    <property type="entry name" value="RibonucZ/Hydroxyglut_hydro"/>
</dbReference>
<feature type="transmembrane region" description="Helical" evidence="6">
    <location>
        <begin position="25"/>
        <end position="44"/>
    </location>
</feature>
<feature type="transmembrane region" description="Helical" evidence="6">
    <location>
        <begin position="457"/>
        <end position="476"/>
    </location>
</feature>
<keyword evidence="3 6" id="KW-0812">Transmembrane</keyword>
<evidence type="ECO:0000256" key="6">
    <source>
        <dbReference type="SAM" id="Phobius"/>
    </source>
</evidence>
<feature type="transmembrane region" description="Helical" evidence="6">
    <location>
        <begin position="427"/>
        <end position="445"/>
    </location>
</feature>
<keyword evidence="5 6" id="KW-0472">Membrane</keyword>
<dbReference type="InterPro" id="IPR035681">
    <property type="entry name" value="ComA-like_MBL"/>
</dbReference>
<dbReference type="InterPro" id="IPR004477">
    <property type="entry name" value="ComEC_N"/>
</dbReference>
<dbReference type="CDD" id="cd07731">
    <property type="entry name" value="ComA-like_MBL-fold"/>
    <property type="match status" value="1"/>
</dbReference>
<keyword evidence="2" id="KW-1003">Cell membrane</keyword>
<dbReference type="InterPro" id="IPR001279">
    <property type="entry name" value="Metallo-B-lactamas"/>
</dbReference>
<feature type="transmembrane region" description="Helical" evidence="6">
    <location>
        <begin position="396"/>
        <end position="415"/>
    </location>
</feature>
<evidence type="ECO:0000259" key="7">
    <source>
        <dbReference type="SMART" id="SM00849"/>
    </source>
</evidence>
<feature type="transmembrane region" description="Helical" evidence="6">
    <location>
        <begin position="246"/>
        <end position="271"/>
    </location>
</feature>
<dbReference type="NCBIfam" id="TIGR00361">
    <property type="entry name" value="ComEC_Rec2"/>
    <property type="match status" value="1"/>
</dbReference>
<evidence type="ECO:0000256" key="1">
    <source>
        <dbReference type="ARBA" id="ARBA00004651"/>
    </source>
</evidence>
<dbReference type="AlphaFoldDB" id="A0A6J6CE38"/>
<feature type="transmembrane region" description="Helical" evidence="6">
    <location>
        <begin position="303"/>
        <end position="321"/>
    </location>
</feature>
<keyword evidence="4 6" id="KW-1133">Transmembrane helix</keyword>
<dbReference type="SUPFAM" id="SSF56281">
    <property type="entry name" value="Metallo-hydrolase/oxidoreductase"/>
    <property type="match status" value="1"/>
</dbReference>
<feature type="transmembrane region" description="Helical" evidence="6">
    <location>
        <begin position="278"/>
        <end position="297"/>
    </location>
</feature>
<reference evidence="8" key="1">
    <citation type="submission" date="2020-05" db="EMBL/GenBank/DDBJ databases">
        <authorList>
            <person name="Chiriac C."/>
            <person name="Salcher M."/>
            <person name="Ghai R."/>
            <person name="Kavagutti S V."/>
        </authorList>
    </citation>
    <scope>NUCLEOTIDE SEQUENCE</scope>
</reference>
<evidence type="ECO:0000313" key="8">
    <source>
        <dbReference type="EMBL" id="CAB4549395.1"/>
    </source>
</evidence>
<dbReference type="NCBIfam" id="TIGR00360">
    <property type="entry name" value="ComEC_N-term"/>
    <property type="match status" value="1"/>
</dbReference>
<organism evidence="8">
    <name type="scientific">freshwater metagenome</name>
    <dbReference type="NCBI Taxonomy" id="449393"/>
    <lineage>
        <taxon>unclassified sequences</taxon>
        <taxon>metagenomes</taxon>
        <taxon>ecological metagenomes</taxon>
    </lineage>
</organism>
<comment type="subcellular location">
    <subcellularLocation>
        <location evidence="1">Cell membrane</location>
        <topology evidence="1">Multi-pass membrane protein</topology>
    </subcellularLocation>
</comment>
<dbReference type="GO" id="GO:0030420">
    <property type="term" value="P:establishment of competence for transformation"/>
    <property type="evidence" value="ECO:0007669"/>
    <property type="project" value="InterPro"/>
</dbReference>
<feature type="transmembrane region" description="Helical" evidence="6">
    <location>
        <begin position="333"/>
        <end position="351"/>
    </location>
</feature>
<evidence type="ECO:0000256" key="2">
    <source>
        <dbReference type="ARBA" id="ARBA00022475"/>
    </source>
</evidence>
<feature type="transmembrane region" description="Helical" evidence="6">
    <location>
        <begin position="204"/>
        <end position="226"/>
    </location>
</feature>
<dbReference type="PANTHER" id="PTHR30619:SF1">
    <property type="entry name" value="RECOMBINATION PROTEIN 2"/>
    <property type="match status" value="1"/>
</dbReference>
<dbReference type="Pfam" id="PF03772">
    <property type="entry name" value="Competence"/>
    <property type="match status" value="1"/>
</dbReference>
<dbReference type="Pfam" id="PF00753">
    <property type="entry name" value="Lactamase_B"/>
    <property type="match status" value="1"/>
</dbReference>
<sequence>MASGWQPLGNFGHYLEFALAAMKRFWLVFICGLVAGLSSLAIQYSAARPELLKEPIANVASGSASFMILDSPRYIENFQIYQASIKLLSIDLGETTETVSVRGEVSGGQEFSIAATGQIYSCRLELRPAESNGRSGFRSSCKDKPRLKAEAQAQQQFITSVRNSFLDNARGVTPESMGLVAGLAIGDTTLVSQELKDEMKAVSLTHLTAVSGANCAIVLAMAYLLIRRMGGGKWVRLSLGLLTLVAYVLLVGAQPSVLRAAVMAAAVLIAISLGRKSAALAALALAVMVLLIADPWLATDYGFLLSTAATAGLLILTEPLVRKFSSHMPKWLAICLAIAISAQVFCLPILLQLQSGLATYSIPANILAEPLVAPITVLGIAAVVFSIPVPWLSQFLFYLASFGASAIVWIAQFFSELPLNRLAWPTGVLGALAALAVILASLLWLRAEPTGLRNIGITSLAIISAISLGAILFGQVRSITWSSQNWTLVNCDVGQGDALVIRSKGAVALVDVGRNDKQIDSCLKELGISRIDLLVLTHFDLDHVGGVRGAVDNRSIGTVLISPFKDERWAATGTNTYLNSLGLRMIEVEKGTSGQLGDFSWTVLSPNKDAAGSEDSNDASVAMFWESPEFNLLTLADTGEKAQMRISATGNWLSAQRIHKLPLVLKVAHHGSADQYPELIEELRPDLSLVSVGADNSYGHPTKRTLNLLEQVGSVIARTDLLGSVAISPSEGGLAVSSSRQD</sequence>
<dbReference type="InterPro" id="IPR004797">
    <property type="entry name" value="Competence_ComEC/Rec2"/>
</dbReference>
<dbReference type="PANTHER" id="PTHR30619">
    <property type="entry name" value="DNA INTERNALIZATION/COMPETENCE PROTEIN COMEC/REC2"/>
    <property type="match status" value="1"/>
</dbReference>
<protein>
    <submittedName>
        <fullName evidence="8">Unannotated protein</fullName>
    </submittedName>
</protein>
<dbReference type="EMBL" id="CAEZSZ010000009">
    <property type="protein sequence ID" value="CAB4549395.1"/>
    <property type="molecule type" value="Genomic_DNA"/>
</dbReference>
<dbReference type="SMART" id="SM00849">
    <property type="entry name" value="Lactamase_B"/>
    <property type="match status" value="1"/>
</dbReference>
<evidence type="ECO:0000256" key="3">
    <source>
        <dbReference type="ARBA" id="ARBA00022692"/>
    </source>
</evidence>
<evidence type="ECO:0000256" key="5">
    <source>
        <dbReference type="ARBA" id="ARBA00023136"/>
    </source>
</evidence>
<gene>
    <name evidence="8" type="ORF">UFOPK1561_00157</name>
</gene>
<feature type="transmembrane region" description="Helical" evidence="6">
    <location>
        <begin position="371"/>
        <end position="389"/>
    </location>
</feature>
<dbReference type="Gene3D" id="3.60.15.10">
    <property type="entry name" value="Ribonuclease Z/Hydroxyacylglutathione hydrolase-like"/>
    <property type="match status" value="1"/>
</dbReference>
<dbReference type="GO" id="GO:0005886">
    <property type="term" value="C:plasma membrane"/>
    <property type="evidence" value="ECO:0007669"/>
    <property type="project" value="UniProtKB-SubCell"/>
</dbReference>